<dbReference type="EMBL" id="AYEV01000026">
    <property type="protein sequence ID" value="ESK54712.1"/>
    <property type="molecule type" value="Genomic_DNA"/>
</dbReference>
<reference evidence="1 2" key="1">
    <citation type="submission" date="2013-10" db="EMBL/GenBank/DDBJ databases">
        <title>The Genome Sequence of Acinetobacter tjernbergiae CIP107465.</title>
        <authorList>
            <consortium name="The Broad Institute Genomics Platform"/>
            <consortium name="The Broad Institute Genome Sequencing Center for Infectious Disease"/>
            <person name="Cerqueira G."/>
            <person name="Feldgarden M."/>
            <person name="Courvalin P."/>
            <person name="Grillot-Courvalin C."/>
            <person name="Clermont D."/>
            <person name="Rocha E."/>
            <person name="Yoon E.-J."/>
            <person name="Nemec A."/>
            <person name="Young S.K."/>
            <person name="Zeng Q."/>
            <person name="Gargeya S."/>
            <person name="Fitzgerald M."/>
            <person name="Abouelleil A."/>
            <person name="Alvarado L."/>
            <person name="Berlin A.M."/>
            <person name="Chapman S.B."/>
            <person name="Gainer-Dewar J."/>
            <person name="Goldberg J."/>
            <person name="Gnerre S."/>
            <person name="Griggs A."/>
            <person name="Gujja S."/>
            <person name="Hansen M."/>
            <person name="Howarth C."/>
            <person name="Imamovic A."/>
            <person name="Ireland A."/>
            <person name="Larimer J."/>
            <person name="McCowan C."/>
            <person name="Murphy C."/>
            <person name="Pearson M."/>
            <person name="Poon T.W."/>
            <person name="Priest M."/>
            <person name="Roberts A."/>
            <person name="Saif S."/>
            <person name="Shea T."/>
            <person name="Sykes S."/>
            <person name="Wortman J."/>
            <person name="Nusbaum C."/>
            <person name="Birren B."/>
        </authorList>
    </citation>
    <scope>NUCLEOTIDE SEQUENCE [LARGE SCALE GENOMIC DNA]</scope>
    <source>
        <strain evidence="1 2">CIP 107465</strain>
    </source>
</reference>
<dbReference type="Proteomes" id="UP000017404">
    <property type="component" value="Unassembled WGS sequence"/>
</dbReference>
<proteinExistence type="predicted"/>
<dbReference type="STRING" id="202955.GCA_000759995_02401"/>
<dbReference type="OrthoDB" id="2081681at2"/>
<keyword evidence="2" id="KW-1185">Reference proteome</keyword>
<sequence>MAFTVEAADCIAGMALLLSGYATWITLKFNKRQQSLIESQEKLNNLLLEKESNEAENSKKADLGASFIKLGSNKYRLKIWNKGTACATHVRIEFPEENNILIQSEIDEKFPLEMLETYQSVELIAGVHMGTKRKHAIRLIWSDASGENHQKVVYPTL</sequence>
<evidence type="ECO:0000313" key="2">
    <source>
        <dbReference type="Proteomes" id="UP000017404"/>
    </source>
</evidence>
<dbReference type="eggNOG" id="ENOG5032NKV">
    <property type="taxonomic scope" value="Bacteria"/>
</dbReference>
<evidence type="ECO:0000313" key="1">
    <source>
        <dbReference type="EMBL" id="ESK54712.1"/>
    </source>
</evidence>
<organism evidence="1 2">
    <name type="scientific">Acinetobacter tjernbergiae DSM 14971 = CIP 107465</name>
    <dbReference type="NCBI Taxonomy" id="1120928"/>
    <lineage>
        <taxon>Bacteria</taxon>
        <taxon>Pseudomonadati</taxon>
        <taxon>Pseudomonadota</taxon>
        <taxon>Gammaproteobacteria</taxon>
        <taxon>Moraxellales</taxon>
        <taxon>Moraxellaceae</taxon>
        <taxon>Acinetobacter</taxon>
    </lineage>
</organism>
<gene>
    <name evidence="1" type="ORF">F990_02454</name>
</gene>
<dbReference type="RefSeq" id="WP_018677655.1">
    <property type="nucleotide sequence ID" value="NZ_AYEV01000026.1"/>
</dbReference>
<name>V2UXF8_9GAMM</name>
<dbReference type="PATRIC" id="fig|1120928.5.peg.2479"/>
<comment type="caution">
    <text evidence="1">The sequence shown here is derived from an EMBL/GenBank/DDBJ whole genome shotgun (WGS) entry which is preliminary data.</text>
</comment>
<protein>
    <submittedName>
        <fullName evidence="1">Uncharacterized protein</fullName>
    </submittedName>
</protein>
<accession>V2UXF8</accession>
<dbReference type="AlphaFoldDB" id="V2UXF8"/>